<dbReference type="PANTHER" id="PTHR40788">
    <property type="entry name" value="CLR5 DOMAIN-CONTAINING PROTEIN-RELATED"/>
    <property type="match status" value="1"/>
</dbReference>
<name>A0ABR4CHN7_9HELO</name>
<accession>A0ABR4CHN7</accession>
<protein>
    <submittedName>
        <fullName evidence="2">Uncharacterized protein</fullName>
    </submittedName>
</protein>
<sequence>MSTGQISETQQPKEKVKTRGQSVKIDANSRKPDQETETDSPTTSLNQPQFLHVKGETVRVLSRLFPSEAEEHAAKPLDWKSFVIALEDCGFTASTSGGSAVIFTKAGEGRIVFHRPHPIPKIDQDLLQGWGKRMNKWFGWERETFVDKKLDSAS</sequence>
<evidence type="ECO:0000313" key="2">
    <source>
        <dbReference type="EMBL" id="KAL2069269.1"/>
    </source>
</evidence>
<reference evidence="2 3" key="1">
    <citation type="journal article" date="2024" name="Commun. Biol.">
        <title>Comparative genomic analysis of thermophilic fungi reveals convergent evolutionary adaptations and gene losses.</title>
        <authorList>
            <person name="Steindorff A.S."/>
            <person name="Aguilar-Pontes M.V."/>
            <person name="Robinson A.J."/>
            <person name="Andreopoulos B."/>
            <person name="LaButti K."/>
            <person name="Kuo A."/>
            <person name="Mondo S."/>
            <person name="Riley R."/>
            <person name="Otillar R."/>
            <person name="Haridas S."/>
            <person name="Lipzen A."/>
            <person name="Grimwood J."/>
            <person name="Schmutz J."/>
            <person name="Clum A."/>
            <person name="Reid I.D."/>
            <person name="Moisan M.C."/>
            <person name="Butler G."/>
            <person name="Nguyen T.T.M."/>
            <person name="Dewar K."/>
            <person name="Conant G."/>
            <person name="Drula E."/>
            <person name="Henrissat B."/>
            <person name="Hansel C."/>
            <person name="Singer S."/>
            <person name="Hutchinson M.I."/>
            <person name="de Vries R.P."/>
            <person name="Natvig D.O."/>
            <person name="Powell A.J."/>
            <person name="Tsang A."/>
            <person name="Grigoriev I.V."/>
        </authorList>
    </citation>
    <scope>NUCLEOTIDE SEQUENCE [LARGE SCALE GENOMIC DNA]</scope>
    <source>
        <strain evidence="2 3">CBS 494.80</strain>
    </source>
</reference>
<dbReference type="PANTHER" id="PTHR40788:SF1">
    <property type="entry name" value="IPA PROTEIN"/>
    <property type="match status" value="1"/>
</dbReference>
<evidence type="ECO:0000313" key="3">
    <source>
        <dbReference type="Proteomes" id="UP001595075"/>
    </source>
</evidence>
<dbReference type="EMBL" id="JAZHXI010000008">
    <property type="protein sequence ID" value="KAL2069269.1"/>
    <property type="molecule type" value="Genomic_DNA"/>
</dbReference>
<keyword evidence="3" id="KW-1185">Reference proteome</keyword>
<dbReference type="Proteomes" id="UP001595075">
    <property type="component" value="Unassembled WGS sequence"/>
</dbReference>
<feature type="compositionally biased region" description="Polar residues" evidence="1">
    <location>
        <begin position="1"/>
        <end position="10"/>
    </location>
</feature>
<gene>
    <name evidence="2" type="ORF">VTL71DRAFT_15607</name>
</gene>
<feature type="region of interest" description="Disordered" evidence="1">
    <location>
        <begin position="1"/>
        <end position="49"/>
    </location>
</feature>
<feature type="compositionally biased region" description="Polar residues" evidence="1">
    <location>
        <begin position="39"/>
        <end position="49"/>
    </location>
</feature>
<organism evidence="2 3">
    <name type="scientific">Oculimacula yallundae</name>
    <dbReference type="NCBI Taxonomy" id="86028"/>
    <lineage>
        <taxon>Eukaryota</taxon>
        <taxon>Fungi</taxon>
        <taxon>Dikarya</taxon>
        <taxon>Ascomycota</taxon>
        <taxon>Pezizomycotina</taxon>
        <taxon>Leotiomycetes</taxon>
        <taxon>Helotiales</taxon>
        <taxon>Ploettnerulaceae</taxon>
        <taxon>Oculimacula</taxon>
    </lineage>
</organism>
<comment type="caution">
    <text evidence="2">The sequence shown here is derived from an EMBL/GenBank/DDBJ whole genome shotgun (WGS) entry which is preliminary data.</text>
</comment>
<dbReference type="InterPro" id="IPR012933">
    <property type="entry name" value="HicA_mRNA_interferase"/>
</dbReference>
<proteinExistence type="predicted"/>
<dbReference type="Pfam" id="PF07927">
    <property type="entry name" value="HicA_toxin"/>
    <property type="match status" value="1"/>
</dbReference>
<evidence type="ECO:0000256" key="1">
    <source>
        <dbReference type="SAM" id="MobiDB-lite"/>
    </source>
</evidence>